<accession>A0AAW1BP75</accession>
<evidence type="ECO:0000313" key="3">
    <source>
        <dbReference type="EMBL" id="KAK9403985.1"/>
    </source>
</evidence>
<protein>
    <submittedName>
        <fullName evidence="3">AADACL4: Arylacetamide deacetylase-like 4</fullName>
    </submittedName>
</protein>
<dbReference type="InterPro" id="IPR029058">
    <property type="entry name" value="AB_hydrolase_fold"/>
</dbReference>
<dbReference type="Pfam" id="PF07859">
    <property type="entry name" value="Abhydrolase_3"/>
    <property type="match status" value="2"/>
</dbReference>
<dbReference type="InterPro" id="IPR050300">
    <property type="entry name" value="GDXG_lipolytic_enzyme"/>
</dbReference>
<sequence>MTKSIHSCRYRLGPEHQHPAQLLDALATIWYFMKHSKDYGVNPNHIVLAGDSSGGTMVAWICEELVKTGNLPKIRAQILIYPFLQSIDLMLPSYLQNHHGPFLTRKRVVSFCLKFIGNEHVDKEKIARNGHVPEDMKEKFKKWISEDLIPREFKARAYDRPMAAPFSKELYEASRLNDKTLQSPIISEDDIVKQLPETYILTCEYDPLRDDGLLYKKRLEDNGVPVTWNHVKEGGHGFITFINSRCFEFSYTKPAIGNIVSFIKGL</sequence>
<evidence type="ECO:0000256" key="1">
    <source>
        <dbReference type="ARBA" id="ARBA00022801"/>
    </source>
</evidence>
<evidence type="ECO:0000259" key="2">
    <source>
        <dbReference type="Pfam" id="PF07859"/>
    </source>
</evidence>
<dbReference type="PANTHER" id="PTHR48081:SF32">
    <property type="entry name" value="ALPHA_BETA HYDROLASE FOLD-3 DOMAIN-CONTAINING PROTEIN"/>
    <property type="match status" value="1"/>
</dbReference>
<gene>
    <name evidence="3" type="ORF">NXF25_008812</name>
</gene>
<dbReference type="AlphaFoldDB" id="A0AAW1BP75"/>
<dbReference type="EMBL" id="JAOTOJ010000003">
    <property type="protein sequence ID" value="KAK9403985.1"/>
    <property type="molecule type" value="Genomic_DNA"/>
</dbReference>
<dbReference type="InterPro" id="IPR013094">
    <property type="entry name" value="AB_hydrolase_3"/>
</dbReference>
<keyword evidence="1" id="KW-0378">Hydrolase</keyword>
<organism evidence="3 4">
    <name type="scientific">Crotalus adamanteus</name>
    <name type="common">Eastern diamondback rattlesnake</name>
    <dbReference type="NCBI Taxonomy" id="8729"/>
    <lineage>
        <taxon>Eukaryota</taxon>
        <taxon>Metazoa</taxon>
        <taxon>Chordata</taxon>
        <taxon>Craniata</taxon>
        <taxon>Vertebrata</taxon>
        <taxon>Euteleostomi</taxon>
        <taxon>Lepidosauria</taxon>
        <taxon>Squamata</taxon>
        <taxon>Bifurcata</taxon>
        <taxon>Unidentata</taxon>
        <taxon>Episquamata</taxon>
        <taxon>Toxicofera</taxon>
        <taxon>Serpentes</taxon>
        <taxon>Colubroidea</taxon>
        <taxon>Viperidae</taxon>
        <taxon>Crotalinae</taxon>
        <taxon>Crotalus</taxon>
    </lineage>
</organism>
<dbReference type="PANTHER" id="PTHR48081">
    <property type="entry name" value="AB HYDROLASE SUPERFAMILY PROTEIN C4A8.06C"/>
    <property type="match status" value="1"/>
</dbReference>
<keyword evidence="4" id="KW-1185">Reference proteome</keyword>
<proteinExistence type="predicted"/>
<feature type="domain" description="Alpha/beta hydrolase fold-3" evidence="2">
    <location>
        <begin position="169"/>
        <end position="239"/>
    </location>
</feature>
<feature type="domain" description="Alpha/beta hydrolase fold-3" evidence="2">
    <location>
        <begin position="7"/>
        <end position="123"/>
    </location>
</feature>
<comment type="caution">
    <text evidence="3">The sequence shown here is derived from an EMBL/GenBank/DDBJ whole genome shotgun (WGS) entry which is preliminary data.</text>
</comment>
<dbReference type="Proteomes" id="UP001474421">
    <property type="component" value="Unassembled WGS sequence"/>
</dbReference>
<dbReference type="Gene3D" id="3.40.50.1820">
    <property type="entry name" value="alpha/beta hydrolase"/>
    <property type="match status" value="1"/>
</dbReference>
<evidence type="ECO:0000313" key="4">
    <source>
        <dbReference type="Proteomes" id="UP001474421"/>
    </source>
</evidence>
<dbReference type="SUPFAM" id="SSF53474">
    <property type="entry name" value="alpha/beta-Hydrolases"/>
    <property type="match status" value="1"/>
</dbReference>
<reference evidence="3 4" key="1">
    <citation type="journal article" date="2024" name="Proc. Natl. Acad. Sci. U.S.A.">
        <title>The genetic regulatory architecture and epigenomic basis for age-related changes in rattlesnake venom.</title>
        <authorList>
            <person name="Hogan M.P."/>
            <person name="Holding M.L."/>
            <person name="Nystrom G.S."/>
            <person name="Colston T.J."/>
            <person name="Bartlett D.A."/>
            <person name="Mason A.J."/>
            <person name="Ellsworth S.A."/>
            <person name="Rautsaw R.M."/>
            <person name="Lawrence K.C."/>
            <person name="Strickland J.L."/>
            <person name="He B."/>
            <person name="Fraser P."/>
            <person name="Margres M.J."/>
            <person name="Gilbert D.M."/>
            <person name="Gibbs H.L."/>
            <person name="Parkinson C.L."/>
            <person name="Rokyta D.R."/>
        </authorList>
    </citation>
    <scope>NUCLEOTIDE SEQUENCE [LARGE SCALE GENOMIC DNA]</scope>
    <source>
        <strain evidence="3">DRR0105</strain>
    </source>
</reference>
<name>A0AAW1BP75_CROAD</name>
<dbReference type="GO" id="GO:0016787">
    <property type="term" value="F:hydrolase activity"/>
    <property type="evidence" value="ECO:0007669"/>
    <property type="project" value="UniProtKB-KW"/>
</dbReference>